<protein>
    <submittedName>
        <fullName evidence="3">NADP-dependent oxidoreductase</fullName>
    </submittedName>
</protein>
<dbReference type="GO" id="GO:0016491">
    <property type="term" value="F:oxidoreductase activity"/>
    <property type="evidence" value="ECO:0007669"/>
    <property type="project" value="UniProtKB-KW"/>
</dbReference>
<name>A0AAX3WAB6_MAMLE</name>
<organism evidence="3 4">
    <name type="scientific">Mammaliicoccus lentus</name>
    <name type="common">Staphylococcus lentus</name>
    <dbReference type="NCBI Taxonomy" id="42858"/>
    <lineage>
        <taxon>Bacteria</taxon>
        <taxon>Bacillati</taxon>
        <taxon>Bacillota</taxon>
        <taxon>Bacilli</taxon>
        <taxon>Bacillales</taxon>
        <taxon>Staphylococcaceae</taxon>
        <taxon>Mammaliicoccus</taxon>
    </lineage>
</organism>
<dbReference type="InterPro" id="IPR036291">
    <property type="entry name" value="NAD(P)-bd_dom_sf"/>
</dbReference>
<dbReference type="EMBL" id="CP118848">
    <property type="protein sequence ID" value="WHI61582.1"/>
    <property type="molecule type" value="Genomic_DNA"/>
</dbReference>
<evidence type="ECO:0000313" key="3">
    <source>
        <dbReference type="EMBL" id="WHI61582.1"/>
    </source>
</evidence>
<dbReference type="AlphaFoldDB" id="A0AAX3WAB6"/>
<dbReference type="InterPro" id="IPR002364">
    <property type="entry name" value="Quin_OxRdtase/zeta-crystal_CS"/>
</dbReference>
<evidence type="ECO:0000259" key="2">
    <source>
        <dbReference type="SMART" id="SM00829"/>
    </source>
</evidence>
<dbReference type="SMART" id="SM00829">
    <property type="entry name" value="PKS_ER"/>
    <property type="match status" value="1"/>
</dbReference>
<dbReference type="InterPro" id="IPR050700">
    <property type="entry name" value="YIM1/Zinc_Alcohol_DH_Fams"/>
</dbReference>
<reference evidence="3" key="1">
    <citation type="journal article" date="2023" name="Antibiotics">
        <title>Prevalence and Molecular Characterization of Methicillin-Resistant Staphylococci (MRS) and Mammaliicocci (MRM) in Dromedary Camels from Algeria: First Detection of SCCmec-mecC Hybrid in Methicillin-Resistant Mammaliicoccus lentus.</title>
        <authorList>
            <person name="Belhout C."/>
            <person name="Boyen F."/>
            <person name="Vereecke N."/>
            <person name="Theuns S."/>
            <person name="Taibi N."/>
            <person name="Stegger M."/>
            <person name="de la Fe-Rodriguez P.Y."/>
            <person name="Bouayad L."/>
            <person name="Elgroud R."/>
            <person name="Butaye P."/>
        </authorList>
    </citation>
    <scope>NUCLEOTIDE SEQUENCE</scope>
    <source>
        <strain evidence="3">7048</strain>
    </source>
</reference>
<dbReference type="PANTHER" id="PTHR11695:SF294">
    <property type="entry name" value="RETICULON-4-INTERACTING PROTEIN 1, MITOCHONDRIAL"/>
    <property type="match status" value="1"/>
</dbReference>
<evidence type="ECO:0000256" key="1">
    <source>
        <dbReference type="ARBA" id="ARBA00023002"/>
    </source>
</evidence>
<dbReference type="SUPFAM" id="SSF50129">
    <property type="entry name" value="GroES-like"/>
    <property type="match status" value="1"/>
</dbReference>
<keyword evidence="1" id="KW-0560">Oxidoreductase</keyword>
<dbReference type="Proteomes" id="UP001223261">
    <property type="component" value="Chromosome"/>
</dbReference>
<dbReference type="GO" id="GO:0008270">
    <property type="term" value="F:zinc ion binding"/>
    <property type="evidence" value="ECO:0007669"/>
    <property type="project" value="InterPro"/>
</dbReference>
<dbReference type="SUPFAM" id="SSF51735">
    <property type="entry name" value="NAD(P)-binding Rossmann-fold domains"/>
    <property type="match status" value="1"/>
</dbReference>
<evidence type="ECO:0000313" key="4">
    <source>
        <dbReference type="Proteomes" id="UP001223261"/>
    </source>
</evidence>
<dbReference type="Gene3D" id="3.40.50.720">
    <property type="entry name" value="NAD(P)-binding Rossmann-like Domain"/>
    <property type="match status" value="1"/>
</dbReference>
<dbReference type="RefSeq" id="WP_282862977.1">
    <property type="nucleotide sequence ID" value="NZ_CP118848.1"/>
</dbReference>
<sequence length="335" mass="36729">MNAMVIHKYGDGPVPLERMPIPNMNPTEVRVEIKAASINPIDYKIKEGGLRPLLKYDFPLILGNDFSGVITEVGSKVKGFKVGDEVYARPRKNKIGTFAEYIAADENDIALKPSNLTFEEAASIPLVGLTAYQALNDVMQLKQGDKVLIQAGSGGVGTFAIQLAKAMGLYVATTASSRGYDLVSSLGADKIINYREEKFWDVLSGYNSVFDTLGGENLEHSFEVLKEGGTVTSISGMPTAKVAKSMNLGAAKQVLFKLASSKYTRKAKKYHANYEFLFMKPSGEQLTIIKDLIEQDKIKPIIDKIYDFKDTEAALEYSNSGRAKGKIIVKMDDSK</sequence>
<dbReference type="InterPro" id="IPR011032">
    <property type="entry name" value="GroES-like_sf"/>
</dbReference>
<dbReference type="CDD" id="cd05289">
    <property type="entry name" value="MDR_like_2"/>
    <property type="match status" value="1"/>
</dbReference>
<feature type="domain" description="Enoyl reductase (ER)" evidence="2">
    <location>
        <begin position="10"/>
        <end position="329"/>
    </location>
</feature>
<dbReference type="InterPro" id="IPR020843">
    <property type="entry name" value="ER"/>
</dbReference>
<proteinExistence type="predicted"/>
<gene>
    <name evidence="3" type="ORF">PYH69_14555</name>
</gene>
<dbReference type="InterPro" id="IPR013154">
    <property type="entry name" value="ADH-like_N"/>
</dbReference>
<accession>A0AAX3WAB6</accession>
<dbReference type="Gene3D" id="3.90.180.10">
    <property type="entry name" value="Medium-chain alcohol dehydrogenases, catalytic domain"/>
    <property type="match status" value="1"/>
</dbReference>
<dbReference type="Pfam" id="PF08240">
    <property type="entry name" value="ADH_N"/>
    <property type="match status" value="1"/>
</dbReference>
<dbReference type="PANTHER" id="PTHR11695">
    <property type="entry name" value="ALCOHOL DEHYDROGENASE RELATED"/>
    <property type="match status" value="1"/>
</dbReference>
<dbReference type="PROSITE" id="PS01162">
    <property type="entry name" value="QOR_ZETA_CRYSTAL"/>
    <property type="match status" value="1"/>
</dbReference>
<dbReference type="Pfam" id="PF13602">
    <property type="entry name" value="ADH_zinc_N_2"/>
    <property type="match status" value="1"/>
</dbReference>